<dbReference type="RefSeq" id="WP_063818791.1">
    <property type="nucleotide sequence ID" value="NZ_JBFALK010000024.1"/>
</dbReference>
<gene>
    <name evidence="15" type="ORF">AB0I59_34970</name>
</gene>
<keyword evidence="16" id="KW-1185">Reference proteome</keyword>
<dbReference type="Proteomes" id="UP001551675">
    <property type="component" value="Unassembled WGS sequence"/>
</dbReference>
<evidence type="ECO:0000256" key="9">
    <source>
        <dbReference type="ARBA" id="ARBA00023315"/>
    </source>
</evidence>
<comment type="caution">
    <text evidence="15">The sequence shown here is derived from an EMBL/GenBank/DDBJ whole genome shotgun (WGS) entry which is preliminary data.</text>
</comment>
<dbReference type="PANTHER" id="PTHR31650">
    <property type="entry name" value="O-ACYLTRANSFERASE (WSD1-LIKE) FAMILY PROTEIN"/>
    <property type="match status" value="1"/>
</dbReference>
<dbReference type="GO" id="GO:0016746">
    <property type="term" value="F:acyltransferase activity"/>
    <property type="evidence" value="ECO:0007669"/>
    <property type="project" value="UniProtKB-KW"/>
</dbReference>
<dbReference type="PANTHER" id="PTHR31650:SF1">
    <property type="entry name" value="WAX ESTER SYNTHASE_DIACYLGLYCEROL ACYLTRANSFERASE 4-RELATED"/>
    <property type="match status" value="1"/>
</dbReference>
<dbReference type="InterPro" id="IPR004255">
    <property type="entry name" value="O-acyltransferase_WSD1_N"/>
</dbReference>
<evidence type="ECO:0000256" key="11">
    <source>
        <dbReference type="RuleBase" id="RU361241"/>
    </source>
</evidence>
<organism evidence="15 16">
    <name type="scientific">Microtetraspora glauca</name>
    <dbReference type="NCBI Taxonomy" id="1996"/>
    <lineage>
        <taxon>Bacteria</taxon>
        <taxon>Bacillati</taxon>
        <taxon>Actinomycetota</taxon>
        <taxon>Actinomycetes</taxon>
        <taxon>Streptosporangiales</taxon>
        <taxon>Streptosporangiaceae</taxon>
        <taxon>Microtetraspora</taxon>
    </lineage>
</organism>
<evidence type="ECO:0000313" key="15">
    <source>
        <dbReference type="EMBL" id="MEV0973823.1"/>
    </source>
</evidence>
<evidence type="ECO:0000256" key="1">
    <source>
        <dbReference type="ARBA" id="ARBA00004771"/>
    </source>
</evidence>
<dbReference type="InterPro" id="IPR014292">
    <property type="entry name" value="Acyl_transf_WS/DGAT"/>
</dbReference>
<evidence type="ECO:0000256" key="12">
    <source>
        <dbReference type="SAM" id="MobiDB-lite"/>
    </source>
</evidence>
<reference evidence="15 16" key="1">
    <citation type="submission" date="2024-06" db="EMBL/GenBank/DDBJ databases">
        <title>The Natural Products Discovery Center: Release of the First 8490 Sequenced Strains for Exploring Actinobacteria Biosynthetic Diversity.</title>
        <authorList>
            <person name="Kalkreuter E."/>
            <person name="Kautsar S.A."/>
            <person name="Yang D."/>
            <person name="Bader C.D."/>
            <person name="Teijaro C.N."/>
            <person name="Fluegel L."/>
            <person name="Davis C.M."/>
            <person name="Simpson J.R."/>
            <person name="Lauterbach L."/>
            <person name="Steele A.D."/>
            <person name="Gui C."/>
            <person name="Meng S."/>
            <person name="Li G."/>
            <person name="Viehrig K."/>
            <person name="Ye F."/>
            <person name="Su P."/>
            <person name="Kiefer A.F."/>
            <person name="Nichols A."/>
            <person name="Cepeda A.J."/>
            <person name="Yan W."/>
            <person name="Fan B."/>
            <person name="Jiang Y."/>
            <person name="Adhikari A."/>
            <person name="Zheng C.-J."/>
            <person name="Schuster L."/>
            <person name="Cowan T.M."/>
            <person name="Smanski M.J."/>
            <person name="Chevrette M.G."/>
            <person name="De Carvalho L.P.S."/>
            <person name="Shen B."/>
        </authorList>
    </citation>
    <scope>NUCLEOTIDE SEQUENCE [LARGE SCALE GENOMIC DNA]</scope>
    <source>
        <strain evidence="15 16">NPDC050100</strain>
    </source>
</reference>
<keyword evidence="8 11" id="KW-0443">Lipid metabolism</keyword>
<dbReference type="Pfam" id="PF03007">
    <property type="entry name" value="WS_DGAT_cat"/>
    <property type="match status" value="1"/>
</dbReference>
<keyword evidence="5 11" id="KW-0444">Lipid biosynthesis</keyword>
<evidence type="ECO:0000256" key="3">
    <source>
        <dbReference type="ARBA" id="ARBA00009587"/>
    </source>
</evidence>
<keyword evidence="7 11" id="KW-0319">Glycerol metabolism</keyword>
<evidence type="ECO:0000259" key="14">
    <source>
        <dbReference type="Pfam" id="PF06974"/>
    </source>
</evidence>
<evidence type="ECO:0000256" key="6">
    <source>
        <dbReference type="ARBA" id="ARBA00022679"/>
    </source>
</evidence>
<keyword evidence="6 11" id="KW-0808">Transferase</keyword>
<accession>A0ABV3GQC0</accession>
<feature type="domain" description="O-acyltransferase WSD1 C-terminal" evidence="14">
    <location>
        <begin position="326"/>
        <end position="475"/>
    </location>
</feature>
<dbReference type="InterPro" id="IPR009721">
    <property type="entry name" value="O-acyltransferase_WSD1_C"/>
</dbReference>
<name>A0ABV3GQC0_MICGL</name>
<evidence type="ECO:0000256" key="5">
    <source>
        <dbReference type="ARBA" id="ARBA00022516"/>
    </source>
</evidence>
<dbReference type="Gene3D" id="3.30.559.30">
    <property type="entry name" value="Nonribosomal peptide synthetase, condensation domain"/>
    <property type="match status" value="1"/>
</dbReference>
<proteinExistence type="inferred from homology"/>
<evidence type="ECO:0000256" key="4">
    <source>
        <dbReference type="ARBA" id="ARBA00013244"/>
    </source>
</evidence>
<dbReference type="EC" id="2.3.1.20" evidence="4 11"/>
<comment type="pathway">
    <text evidence="2">Lipid metabolism.</text>
</comment>
<dbReference type="InterPro" id="IPR023213">
    <property type="entry name" value="CAT-like_dom_sf"/>
</dbReference>
<dbReference type="Gene3D" id="3.30.559.10">
    <property type="entry name" value="Chloramphenicol acetyltransferase-like domain"/>
    <property type="match status" value="1"/>
</dbReference>
<dbReference type="EMBL" id="JBFALK010000024">
    <property type="protein sequence ID" value="MEV0973823.1"/>
    <property type="molecule type" value="Genomic_DNA"/>
</dbReference>
<evidence type="ECO:0000256" key="10">
    <source>
        <dbReference type="ARBA" id="ARBA00048109"/>
    </source>
</evidence>
<sequence>MRQLTALDTQFLSAESQTTASHVAGVAIVDPATAPTGTITREGLISLLRERLHLAPPLRMRLADVPFALDRPYWTEAPDLDLRDHVHESTLPAPGDDDQLAEHVARIHARRLDRARPLWEMHLIHGLPDGRVALYTKVHHCAIDGVSGAEILVSLLDLSPEPRLVETPPDVPAERRPDPVAMLAGAVARSVAHPVAALRSFTRAAADLDAIPLASALPGARLIARTTRRLLGDERPRPELPPLAPPRTPFNGTISGERSFAFGSIPLVEIRRVSRTFGMSVNDVVMTLCASALRRWLVSCDALPDQPLIAAVPVAVRTARGSETIGNQISAMITPLATHVDCPKERLTMVRAAMLAAKRRFAVSPATWLSDVCAMFPAPFSALVTPTLFRLAGMVGTGVNLIVSNVPGPPFPLFLCGARVLSYYPMSVLTDVTGALSITCITYDGRLDLGVVACPDRVPDVWSLIGHIDEAMEELTTLAKRERAGETESEDGSGDEPVAAAEPVTVERSAPAVEKVPA</sequence>
<dbReference type="SUPFAM" id="SSF52777">
    <property type="entry name" value="CoA-dependent acyltransferases"/>
    <property type="match status" value="2"/>
</dbReference>
<dbReference type="InterPro" id="IPR045034">
    <property type="entry name" value="O-acyltransferase_WSD1-like"/>
</dbReference>
<keyword evidence="9 11" id="KW-0012">Acyltransferase</keyword>
<comment type="pathway">
    <text evidence="1 11">Glycerolipid metabolism; triacylglycerol biosynthesis.</text>
</comment>
<evidence type="ECO:0000313" key="16">
    <source>
        <dbReference type="Proteomes" id="UP001551675"/>
    </source>
</evidence>
<comment type="similarity">
    <text evidence="3 11">Belongs to the long-chain O-acyltransferase family.</text>
</comment>
<feature type="region of interest" description="Disordered" evidence="12">
    <location>
        <begin position="478"/>
        <end position="518"/>
    </location>
</feature>
<evidence type="ECO:0000259" key="13">
    <source>
        <dbReference type="Pfam" id="PF03007"/>
    </source>
</evidence>
<comment type="catalytic activity">
    <reaction evidence="10 11">
        <text>an acyl-CoA + a 1,2-diacyl-sn-glycerol = a triacyl-sn-glycerol + CoA</text>
        <dbReference type="Rhea" id="RHEA:10868"/>
        <dbReference type="ChEBI" id="CHEBI:17815"/>
        <dbReference type="ChEBI" id="CHEBI:57287"/>
        <dbReference type="ChEBI" id="CHEBI:58342"/>
        <dbReference type="ChEBI" id="CHEBI:64615"/>
        <dbReference type="EC" id="2.3.1.20"/>
    </reaction>
</comment>
<evidence type="ECO:0000256" key="8">
    <source>
        <dbReference type="ARBA" id="ARBA00023098"/>
    </source>
</evidence>
<evidence type="ECO:0000256" key="2">
    <source>
        <dbReference type="ARBA" id="ARBA00005189"/>
    </source>
</evidence>
<dbReference type="NCBIfam" id="TIGR02946">
    <property type="entry name" value="acyl_WS_DGAT"/>
    <property type="match status" value="1"/>
</dbReference>
<protein>
    <recommendedName>
        <fullName evidence="4 11">Diacylglycerol O-acyltransferase</fullName>
        <ecNumber evidence="4 11">2.3.1.20</ecNumber>
    </recommendedName>
</protein>
<feature type="domain" description="O-acyltransferase WSD1-like N-terminal" evidence="13">
    <location>
        <begin position="4"/>
        <end position="285"/>
    </location>
</feature>
<dbReference type="Pfam" id="PF06974">
    <property type="entry name" value="WS_DGAT_C"/>
    <property type="match status" value="1"/>
</dbReference>
<evidence type="ECO:0000256" key="7">
    <source>
        <dbReference type="ARBA" id="ARBA00022798"/>
    </source>
</evidence>